<organism evidence="1 2">
    <name type="scientific">Eleutherodactylus coqui</name>
    <name type="common">Puerto Rican coqui</name>
    <dbReference type="NCBI Taxonomy" id="57060"/>
    <lineage>
        <taxon>Eukaryota</taxon>
        <taxon>Metazoa</taxon>
        <taxon>Chordata</taxon>
        <taxon>Craniata</taxon>
        <taxon>Vertebrata</taxon>
        <taxon>Euteleostomi</taxon>
        <taxon>Amphibia</taxon>
        <taxon>Batrachia</taxon>
        <taxon>Anura</taxon>
        <taxon>Neobatrachia</taxon>
        <taxon>Hyloidea</taxon>
        <taxon>Eleutherodactylidae</taxon>
        <taxon>Eleutherodactylinae</taxon>
        <taxon>Eleutherodactylus</taxon>
        <taxon>Eleutherodactylus</taxon>
    </lineage>
</organism>
<gene>
    <name evidence="1" type="ORF">GDO78_013732</name>
</gene>
<keyword evidence="2" id="KW-1185">Reference proteome</keyword>
<reference evidence="1" key="1">
    <citation type="thesis" date="2020" institute="ProQuest LLC" country="789 East Eisenhower Parkway, Ann Arbor, MI, USA">
        <title>Comparative Genomics and Chromosome Evolution.</title>
        <authorList>
            <person name="Mudd A.B."/>
        </authorList>
    </citation>
    <scope>NUCLEOTIDE SEQUENCE</scope>
    <source>
        <strain evidence="1">HN-11 Male</strain>
        <tissue evidence="1">Kidney and liver</tissue>
    </source>
</reference>
<protein>
    <submittedName>
        <fullName evidence="1">Uncharacterized protein</fullName>
    </submittedName>
</protein>
<evidence type="ECO:0000313" key="1">
    <source>
        <dbReference type="EMBL" id="KAG9462610.1"/>
    </source>
</evidence>
<comment type="caution">
    <text evidence="1">The sequence shown here is derived from an EMBL/GenBank/DDBJ whole genome shotgun (WGS) entry which is preliminary data.</text>
</comment>
<dbReference type="EMBL" id="WNTK01010315">
    <property type="protein sequence ID" value="KAG9462610.1"/>
    <property type="molecule type" value="Genomic_DNA"/>
</dbReference>
<sequence>MLAMGVRPSANPRSPVQLQTINPLDLLSDRHGDVLVGAVMILVPSSPFLLLASGSASSDASLSRGVVSSYITDGSPPVLAPTP</sequence>
<name>A0A8J6E4I7_ELECQ</name>
<dbReference type="Proteomes" id="UP000770717">
    <property type="component" value="Unassembled WGS sequence"/>
</dbReference>
<evidence type="ECO:0000313" key="2">
    <source>
        <dbReference type="Proteomes" id="UP000770717"/>
    </source>
</evidence>
<accession>A0A8J6E4I7</accession>
<proteinExistence type="predicted"/>
<dbReference type="AlphaFoldDB" id="A0A8J6E4I7"/>